<dbReference type="InterPro" id="IPR004692">
    <property type="entry name" value="SecG"/>
</dbReference>
<evidence type="ECO:0000256" key="9">
    <source>
        <dbReference type="ARBA" id="ARBA00023136"/>
    </source>
</evidence>
<feature type="transmembrane region" description="Helical" evidence="10">
    <location>
        <begin position="6"/>
        <end position="25"/>
    </location>
</feature>
<dbReference type="PANTHER" id="PTHR34182:SF1">
    <property type="entry name" value="PROTEIN-EXPORT MEMBRANE PROTEIN SECG"/>
    <property type="match status" value="1"/>
</dbReference>
<dbReference type="PRINTS" id="PR01651">
    <property type="entry name" value="SECGEXPORT"/>
</dbReference>
<keyword evidence="12" id="KW-1185">Reference proteome</keyword>
<evidence type="ECO:0000256" key="4">
    <source>
        <dbReference type="ARBA" id="ARBA00022475"/>
    </source>
</evidence>
<keyword evidence="9 10" id="KW-0472">Membrane</keyword>
<evidence type="ECO:0000256" key="8">
    <source>
        <dbReference type="ARBA" id="ARBA00023010"/>
    </source>
</evidence>
<protein>
    <recommendedName>
        <fullName evidence="10">Protein-export membrane protein SecG</fullName>
    </recommendedName>
</protein>
<proteinExistence type="inferred from homology"/>
<sequence length="81" mass="8710">MNIIHGILLILYIIDCIALTVVVLMQEGKQAGLTGAISGAAESYWGKNKGRSMEGGLVLATRIMAVLFVVFSLLLNLKIFS</sequence>
<keyword evidence="5 10" id="KW-0812">Transmembrane</keyword>
<dbReference type="NCBIfam" id="TIGR00810">
    <property type="entry name" value="secG"/>
    <property type="match status" value="1"/>
</dbReference>
<comment type="similarity">
    <text evidence="2 10">Belongs to the SecG family.</text>
</comment>
<reference evidence="11 12" key="1">
    <citation type="submission" date="2020-08" db="EMBL/GenBank/DDBJ databases">
        <title>Genome public.</title>
        <authorList>
            <person name="Liu C."/>
            <person name="Sun Q."/>
        </authorList>
    </citation>
    <scope>NUCLEOTIDE SEQUENCE [LARGE SCALE GENOMIC DNA]</scope>
    <source>
        <strain evidence="11 12">NSJ-37</strain>
    </source>
</reference>
<keyword evidence="7 10" id="KW-1133">Transmembrane helix</keyword>
<evidence type="ECO:0000256" key="2">
    <source>
        <dbReference type="ARBA" id="ARBA00008445"/>
    </source>
</evidence>
<feature type="transmembrane region" description="Helical" evidence="10">
    <location>
        <begin position="57"/>
        <end position="77"/>
    </location>
</feature>
<name>A0ABR7MYV8_9FIRM</name>
<evidence type="ECO:0000256" key="5">
    <source>
        <dbReference type="ARBA" id="ARBA00022692"/>
    </source>
</evidence>
<evidence type="ECO:0000256" key="1">
    <source>
        <dbReference type="ARBA" id="ARBA00004651"/>
    </source>
</evidence>
<evidence type="ECO:0000256" key="10">
    <source>
        <dbReference type="RuleBase" id="RU365087"/>
    </source>
</evidence>
<evidence type="ECO:0000256" key="6">
    <source>
        <dbReference type="ARBA" id="ARBA00022927"/>
    </source>
</evidence>
<dbReference type="EMBL" id="JACRSX010000002">
    <property type="protein sequence ID" value="MBC8561571.1"/>
    <property type="molecule type" value="Genomic_DNA"/>
</dbReference>
<comment type="caution">
    <text evidence="11">The sequence shown here is derived from an EMBL/GenBank/DDBJ whole genome shotgun (WGS) entry which is preliminary data.</text>
</comment>
<comment type="subcellular location">
    <subcellularLocation>
        <location evidence="1 10">Cell membrane</location>
        <topology evidence="1 10">Multi-pass membrane protein</topology>
    </subcellularLocation>
</comment>
<keyword evidence="6 10" id="KW-0653">Protein transport</keyword>
<accession>A0ABR7MYV8</accession>
<organism evidence="11 12">
    <name type="scientific">Jutongia huaianensis</name>
    <dbReference type="NCBI Taxonomy" id="2763668"/>
    <lineage>
        <taxon>Bacteria</taxon>
        <taxon>Bacillati</taxon>
        <taxon>Bacillota</taxon>
        <taxon>Clostridia</taxon>
        <taxon>Lachnospirales</taxon>
        <taxon>Lachnospiraceae</taxon>
        <taxon>Jutongia</taxon>
    </lineage>
</organism>
<comment type="function">
    <text evidence="10">Involved in protein export. Participates in an early event of protein translocation.</text>
</comment>
<keyword evidence="8 10" id="KW-0811">Translocation</keyword>
<keyword evidence="3 10" id="KW-0813">Transport</keyword>
<evidence type="ECO:0000256" key="7">
    <source>
        <dbReference type="ARBA" id="ARBA00022989"/>
    </source>
</evidence>
<gene>
    <name evidence="11" type="primary">secG</name>
    <name evidence="11" type="ORF">H8704_02825</name>
</gene>
<dbReference type="Pfam" id="PF03840">
    <property type="entry name" value="SecG"/>
    <property type="match status" value="1"/>
</dbReference>
<evidence type="ECO:0000256" key="3">
    <source>
        <dbReference type="ARBA" id="ARBA00022448"/>
    </source>
</evidence>
<evidence type="ECO:0000313" key="11">
    <source>
        <dbReference type="EMBL" id="MBC8561571.1"/>
    </source>
</evidence>
<dbReference type="Proteomes" id="UP000606193">
    <property type="component" value="Unassembled WGS sequence"/>
</dbReference>
<evidence type="ECO:0000313" key="12">
    <source>
        <dbReference type="Proteomes" id="UP000606193"/>
    </source>
</evidence>
<dbReference type="PANTHER" id="PTHR34182">
    <property type="entry name" value="PROTEIN-EXPORT MEMBRANE PROTEIN SECG"/>
    <property type="match status" value="1"/>
</dbReference>
<keyword evidence="4 10" id="KW-1003">Cell membrane</keyword>